<sequence length="62" mass="6869">MSDDHTKPAPPARHPEGGNKDTNDLHDIKQVQDTGMAEKAKQVDQLPDEVTSPNINLPQQNR</sequence>
<dbReference type="Proteomes" id="UP000077363">
    <property type="component" value="Chromosome"/>
</dbReference>
<dbReference type="RefSeq" id="WP_064014402.1">
    <property type="nucleotide sequence ID" value="NZ_CP011387.1"/>
</dbReference>
<dbReference type="KEGG" id="dpu:SU48_05670"/>
<evidence type="ECO:0000313" key="2">
    <source>
        <dbReference type="EMBL" id="ANE43339.1"/>
    </source>
</evidence>
<proteinExistence type="predicted"/>
<feature type="compositionally biased region" description="Polar residues" evidence="1">
    <location>
        <begin position="51"/>
        <end position="62"/>
    </location>
</feature>
<evidence type="ECO:0000256" key="1">
    <source>
        <dbReference type="SAM" id="MobiDB-lite"/>
    </source>
</evidence>
<name>A0A172T8I9_9DEIO</name>
<gene>
    <name evidence="2" type="ORF">SU48_05670</name>
</gene>
<dbReference type="EMBL" id="CP011387">
    <property type="protein sequence ID" value="ANE43339.1"/>
    <property type="molecule type" value="Genomic_DNA"/>
</dbReference>
<protein>
    <submittedName>
        <fullName evidence="2">Uncharacterized protein</fullName>
    </submittedName>
</protein>
<keyword evidence="3" id="KW-1185">Reference proteome</keyword>
<evidence type="ECO:0000313" key="3">
    <source>
        <dbReference type="Proteomes" id="UP000077363"/>
    </source>
</evidence>
<feature type="region of interest" description="Disordered" evidence="1">
    <location>
        <begin position="1"/>
        <end position="62"/>
    </location>
</feature>
<accession>A0A172T8I9</accession>
<dbReference type="AlphaFoldDB" id="A0A172T8I9"/>
<feature type="compositionally biased region" description="Basic and acidic residues" evidence="1">
    <location>
        <begin position="1"/>
        <end position="42"/>
    </location>
</feature>
<organism evidence="2 3">
    <name type="scientific">Deinococcus puniceus</name>
    <dbReference type="NCBI Taxonomy" id="1182568"/>
    <lineage>
        <taxon>Bacteria</taxon>
        <taxon>Thermotogati</taxon>
        <taxon>Deinococcota</taxon>
        <taxon>Deinococci</taxon>
        <taxon>Deinococcales</taxon>
        <taxon>Deinococcaceae</taxon>
        <taxon>Deinococcus</taxon>
    </lineage>
</organism>
<dbReference type="OrthoDB" id="71903at2"/>
<dbReference type="PATRIC" id="fig|1182568.3.peg.1178"/>
<reference evidence="2 3" key="1">
    <citation type="submission" date="2015-01" db="EMBL/GenBank/DDBJ databases">
        <title>Deinococcus puniceus/DY1/ whole genome sequencing.</title>
        <authorList>
            <person name="Kim M.K."/>
            <person name="Srinivasan S."/>
            <person name="Lee J.-J."/>
        </authorList>
    </citation>
    <scope>NUCLEOTIDE SEQUENCE [LARGE SCALE GENOMIC DNA]</scope>
    <source>
        <strain evidence="2 3">DY1</strain>
    </source>
</reference>